<dbReference type="RefSeq" id="WP_271013371.1">
    <property type="nucleotide sequence ID" value="NZ_JAQIFT010000065.1"/>
</dbReference>
<dbReference type="Pfam" id="PF01183">
    <property type="entry name" value="Glyco_hydro_25"/>
    <property type="match status" value="1"/>
</dbReference>
<reference evidence="3" key="1">
    <citation type="journal article" date="2023" name="Int. J. Syst. Evol. Microbiol.">
        <title>&lt;i&gt;Holtiella tumoricola&lt;/i&gt; gen. nov. sp. nov., isolated from a human clinical sample.</title>
        <authorList>
            <person name="Allen-Vercoe E."/>
            <person name="Daigneault M.C."/>
            <person name="Vancuren S.J."/>
            <person name="Cochrane K."/>
            <person name="O'Neal L.L."/>
            <person name="Sankaranarayanan K."/>
            <person name="Lawson P.A."/>
        </authorList>
    </citation>
    <scope>NUCLEOTIDE SEQUENCE</scope>
    <source>
        <strain evidence="3">CC70A</strain>
    </source>
</reference>
<dbReference type="GO" id="GO:0009253">
    <property type="term" value="P:peptidoglycan catabolic process"/>
    <property type="evidence" value="ECO:0007669"/>
    <property type="project" value="InterPro"/>
</dbReference>
<evidence type="ECO:0000256" key="2">
    <source>
        <dbReference type="SAM" id="Phobius"/>
    </source>
</evidence>
<dbReference type="GO" id="GO:0016998">
    <property type="term" value="P:cell wall macromolecule catabolic process"/>
    <property type="evidence" value="ECO:0007669"/>
    <property type="project" value="InterPro"/>
</dbReference>
<keyword evidence="2" id="KW-0472">Membrane</keyword>
<dbReference type="PANTHER" id="PTHR34135:SF2">
    <property type="entry name" value="LYSOZYME"/>
    <property type="match status" value="1"/>
</dbReference>
<evidence type="ECO:0000313" key="3">
    <source>
        <dbReference type="EMBL" id="MDA3733565.1"/>
    </source>
</evidence>
<dbReference type="PROSITE" id="PS51904">
    <property type="entry name" value="GLYCOSYL_HYDROL_F25_2"/>
    <property type="match status" value="1"/>
</dbReference>
<dbReference type="Proteomes" id="UP001169242">
    <property type="component" value="Unassembled WGS sequence"/>
</dbReference>
<gene>
    <name evidence="3" type="ORF">PBV87_18965</name>
</gene>
<evidence type="ECO:0000313" key="4">
    <source>
        <dbReference type="Proteomes" id="UP001169242"/>
    </source>
</evidence>
<dbReference type="GO" id="GO:0016052">
    <property type="term" value="P:carbohydrate catabolic process"/>
    <property type="evidence" value="ECO:0007669"/>
    <property type="project" value="TreeGrafter"/>
</dbReference>
<evidence type="ECO:0000256" key="1">
    <source>
        <dbReference type="ARBA" id="ARBA00010646"/>
    </source>
</evidence>
<dbReference type="SUPFAM" id="SSF51445">
    <property type="entry name" value="(Trans)glycosidases"/>
    <property type="match status" value="1"/>
</dbReference>
<keyword evidence="2" id="KW-0812">Transmembrane</keyword>
<dbReference type="Gene3D" id="3.20.20.80">
    <property type="entry name" value="Glycosidases"/>
    <property type="match status" value="1"/>
</dbReference>
<dbReference type="EMBL" id="JAQIFT010000065">
    <property type="protein sequence ID" value="MDA3733565.1"/>
    <property type="molecule type" value="Genomic_DNA"/>
</dbReference>
<keyword evidence="3" id="KW-0378">Hydrolase</keyword>
<comment type="similarity">
    <text evidence="1">Belongs to the glycosyl hydrolase 25 family.</text>
</comment>
<feature type="transmembrane region" description="Helical" evidence="2">
    <location>
        <begin position="7"/>
        <end position="27"/>
    </location>
</feature>
<accession>A0AA42J2R0</accession>
<keyword evidence="2" id="KW-1133">Transmembrane helix</keyword>
<dbReference type="GO" id="GO:0003796">
    <property type="term" value="F:lysozyme activity"/>
    <property type="evidence" value="ECO:0007669"/>
    <property type="project" value="InterPro"/>
</dbReference>
<dbReference type="PANTHER" id="PTHR34135">
    <property type="entry name" value="LYSOZYME"/>
    <property type="match status" value="1"/>
</dbReference>
<keyword evidence="4" id="KW-1185">Reference proteome</keyword>
<comment type="caution">
    <text evidence="3">The sequence shown here is derived from an EMBL/GenBank/DDBJ whole genome shotgun (WGS) entry which is preliminary data.</text>
</comment>
<sequence>MTKKSKMHLVIIGLSMYMCGTIFSLSYSPEEQVIPMKYKDETIENQYIDELPLHSYDWTYLEEHNDKKQYNYSNIKAKLGIDVSKYQGEIDWKQVKDENIDFAILRVGYRGYETGNIKEDPTFTYNVTSANKVGLDVGVYFFSQAISPEEAKEEAAFVLQQIKKHDVTYPVVFDLEFIEGNDRISHLTKDEITEITKAFCEEIEQVGYQVMIYGNRHWLQDVIELGDLSTYDIWLAEYREEPSYPYEFKMWQYTDNGSVAGISGGVDMNLWFDEISEVQ</sequence>
<organism evidence="3 4">
    <name type="scientific">Holtiella tumoricola</name>
    <dbReference type="NCBI Taxonomy" id="3018743"/>
    <lineage>
        <taxon>Bacteria</taxon>
        <taxon>Bacillati</taxon>
        <taxon>Bacillota</taxon>
        <taxon>Clostridia</taxon>
        <taxon>Lachnospirales</taxon>
        <taxon>Cellulosilyticaceae</taxon>
        <taxon>Holtiella</taxon>
    </lineage>
</organism>
<dbReference type="CDD" id="cd06414">
    <property type="entry name" value="GH25_LytC-like"/>
    <property type="match status" value="1"/>
</dbReference>
<protein>
    <submittedName>
        <fullName evidence="3">Glycoside hydrolase family 25 protein</fullName>
    </submittedName>
</protein>
<dbReference type="InterPro" id="IPR017853">
    <property type="entry name" value="GH"/>
</dbReference>
<proteinExistence type="inferred from homology"/>
<dbReference type="AlphaFoldDB" id="A0AA42J2R0"/>
<dbReference type="InterPro" id="IPR002053">
    <property type="entry name" value="Glyco_hydro_25"/>
</dbReference>
<name>A0AA42J2R0_9FIRM</name>